<proteinExistence type="predicted"/>
<gene>
    <name evidence="1" type="ORF">WCD58_28705</name>
</gene>
<protein>
    <submittedName>
        <fullName evidence="1">Protealysin inhibitor emfourin</fullName>
    </submittedName>
</protein>
<evidence type="ECO:0000313" key="1">
    <source>
        <dbReference type="EMBL" id="MEJ2865172.1"/>
    </source>
</evidence>
<dbReference type="RefSeq" id="WP_337706542.1">
    <property type="nucleotide sequence ID" value="NZ_JBBEGM010000015.1"/>
</dbReference>
<dbReference type="EMBL" id="JBBEGM010000015">
    <property type="protein sequence ID" value="MEJ2865172.1"/>
    <property type="molecule type" value="Genomic_DNA"/>
</dbReference>
<organism evidence="1 2">
    <name type="scientific">Actinomycetospora flava</name>
    <dbReference type="NCBI Taxonomy" id="3129232"/>
    <lineage>
        <taxon>Bacteria</taxon>
        <taxon>Bacillati</taxon>
        <taxon>Actinomycetota</taxon>
        <taxon>Actinomycetes</taxon>
        <taxon>Pseudonocardiales</taxon>
        <taxon>Pseudonocardiaceae</taxon>
        <taxon>Actinomycetospora</taxon>
    </lineage>
</organism>
<sequence length="104" mass="10835">MRVIVVRSGGVAGMVLTVEVDAGELDADATAQLTGLVDACEFPDAEPAATKGLADAFAYELAVEGDDGTLRRARFDQGAAPRGADSLVTWVLDGPHGHRRLGRT</sequence>
<evidence type="ECO:0000313" key="2">
    <source>
        <dbReference type="Proteomes" id="UP001369736"/>
    </source>
</evidence>
<dbReference type="InterPro" id="IPR049457">
    <property type="entry name" value="Emfourin"/>
</dbReference>
<name>A0ABU8MCX4_9PSEU</name>
<keyword evidence="2" id="KW-1185">Reference proteome</keyword>
<comment type="caution">
    <text evidence="1">The sequence shown here is derived from an EMBL/GenBank/DDBJ whole genome shotgun (WGS) entry which is preliminary data.</text>
</comment>
<accession>A0ABU8MCX4</accession>
<reference evidence="1 2" key="1">
    <citation type="submission" date="2024-03" db="EMBL/GenBank/DDBJ databases">
        <title>Actinomycetospora sp. OC33-EN07, a novel actinomycete isolated from wild orchid (Aerides multiflora).</title>
        <authorList>
            <person name="Suriyachadkun C."/>
        </authorList>
    </citation>
    <scope>NUCLEOTIDE SEQUENCE [LARGE SCALE GENOMIC DNA]</scope>
    <source>
        <strain evidence="1 2">OC33-EN07</strain>
    </source>
</reference>
<dbReference type="Proteomes" id="UP001369736">
    <property type="component" value="Unassembled WGS sequence"/>
</dbReference>
<dbReference type="Pfam" id="PF20242">
    <property type="entry name" value="Emfourin"/>
    <property type="match status" value="1"/>
</dbReference>